<dbReference type="Pfam" id="PF13966">
    <property type="entry name" value="zf-RVT"/>
    <property type="match status" value="1"/>
</dbReference>
<feature type="domain" description="Reverse transcriptase zinc-binding" evidence="1">
    <location>
        <begin position="106"/>
        <end position="156"/>
    </location>
</feature>
<dbReference type="EMBL" id="GBRH01161414">
    <property type="protein sequence ID" value="JAE36482.1"/>
    <property type="molecule type" value="Transcribed_RNA"/>
</dbReference>
<accession>A0A0A9HI93</accession>
<protein>
    <recommendedName>
        <fullName evidence="1">Reverse transcriptase zinc-binding domain-containing protein</fullName>
    </recommendedName>
</protein>
<dbReference type="AlphaFoldDB" id="A0A0A9HI93"/>
<name>A0A0A9HI93_ARUDO</name>
<reference evidence="2" key="2">
    <citation type="journal article" date="2015" name="Data Brief">
        <title>Shoot transcriptome of the giant reed, Arundo donax.</title>
        <authorList>
            <person name="Barrero R.A."/>
            <person name="Guerrero F.D."/>
            <person name="Moolhuijzen P."/>
            <person name="Goolsby J.A."/>
            <person name="Tidwell J."/>
            <person name="Bellgard S.E."/>
            <person name="Bellgard M.I."/>
        </authorList>
    </citation>
    <scope>NUCLEOTIDE SEQUENCE</scope>
    <source>
        <tissue evidence="2">Shoot tissue taken approximately 20 cm above the soil surface</tissue>
    </source>
</reference>
<evidence type="ECO:0000259" key="1">
    <source>
        <dbReference type="Pfam" id="PF13966"/>
    </source>
</evidence>
<dbReference type="InterPro" id="IPR026960">
    <property type="entry name" value="RVT-Znf"/>
</dbReference>
<proteinExistence type="predicted"/>
<reference evidence="2" key="1">
    <citation type="submission" date="2014-09" db="EMBL/GenBank/DDBJ databases">
        <authorList>
            <person name="Magalhaes I.L.F."/>
            <person name="Oliveira U."/>
            <person name="Santos F.R."/>
            <person name="Vidigal T.H.D.A."/>
            <person name="Brescovit A.D."/>
            <person name="Santos A.J."/>
        </authorList>
    </citation>
    <scope>NUCLEOTIDE SEQUENCE</scope>
    <source>
        <tissue evidence="2">Shoot tissue taken approximately 20 cm above the soil surface</tissue>
    </source>
</reference>
<evidence type="ECO:0000313" key="2">
    <source>
        <dbReference type="EMBL" id="JAE36482.1"/>
    </source>
</evidence>
<sequence>MAVPVLFGERNGWMVSRESLAPNLILTLPKRVRNQRTVFEALQNRHWVCDLRGGLTVQVRCITFEVGWPCKSFWSTSHFGKLLSEVVLQPDTRDSSIWKRSPLGSFSTRTAYHVSFIGQLAVAGAHQLWKVRAPNKCHFYILLVIHGRCWTSERLQ</sequence>
<organism evidence="2">
    <name type="scientific">Arundo donax</name>
    <name type="common">Giant reed</name>
    <name type="synonym">Donax arundinaceus</name>
    <dbReference type="NCBI Taxonomy" id="35708"/>
    <lineage>
        <taxon>Eukaryota</taxon>
        <taxon>Viridiplantae</taxon>
        <taxon>Streptophyta</taxon>
        <taxon>Embryophyta</taxon>
        <taxon>Tracheophyta</taxon>
        <taxon>Spermatophyta</taxon>
        <taxon>Magnoliopsida</taxon>
        <taxon>Liliopsida</taxon>
        <taxon>Poales</taxon>
        <taxon>Poaceae</taxon>
        <taxon>PACMAD clade</taxon>
        <taxon>Arundinoideae</taxon>
        <taxon>Arundineae</taxon>
        <taxon>Arundo</taxon>
    </lineage>
</organism>